<protein>
    <submittedName>
        <fullName evidence="2">Uncharacterized protein</fullName>
    </submittedName>
</protein>
<feature type="compositionally biased region" description="Basic and acidic residues" evidence="1">
    <location>
        <begin position="86"/>
        <end position="99"/>
    </location>
</feature>
<feature type="compositionally biased region" description="Polar residues" evidence="1">
    <location>
        <begin position="34"/>
        <end position="43"/>
    </location>
</feature>
<gene>
    <name evidence="2" type="ORF">EHSB41UT_04555</name>
</gene>
<name>A0A1X7ARL1_9GAMM</name>
<organism evidence="2 3">
    <name type="scientific">Parendozoicomonas haliclonae</name>
    <dbReference type="NCBI Taxonomy" id="1960125"/>
    <lineage>
        <taxon>Bacteria</taxon>
        <taxon>Pseudomonadati</taxon>
        <taxon>Pseudomonadota</taxon>
        <taxon>Gammaproteobacteria</taxon>
        <taxon>Oceanospirillales</taxon>
        <taxon>Endozoicomonadaceae</taxon>
        <taxon>Parendozoicomonas</taxon>
    </lineage>
</organism>
<dbReference type="AlphaFoldDB" id="A0A1X7ARL1"/>
<evidence type="ECO:0000256" key="1">
    <source>
        <dbReference type="SAM" id="MobiDB-lite"/>
    </source>
</evidence>
<feature type="compositionally biased region" description="Polar residues" evidence="1">
    <location>
        <begin position="123"/>
        <end position="137"/>
    </location>
</feature>
<feature type="compositionally biased region" description="Basic residues" evidence="1">
    <location>
        <begin position="18"/>
        <end position="27"/>
    </location>
</feature>
<sequence length="569" mass="64071">MEVELHPEPEQEPEVKASSKKKKKKEKGSKQSSDTKPTATSQRGRFKVPKVLTNAFNSMTLSRQKSTTPSENEETVLPSESSDSESDSKLQHIQKEKDLTAVSHSRPTRRAPPPPPKTVNPTESQDQNPSLTVSPQPVSMMASSKPVIKAKPTALKQAPPVTLDIPAIITKLQHIPQRLLPRLVYHDFNNTILLLEMAEEEMEAEELDIDHDSYMKLLRSSVLYSSYLHFLETEFKNAGATIPVSRLGQDFKTLSQVINHLLTYSNDSDYDQMAKGLLSTELYSQPLSETMPNTNVFRVDELYIGIARHDFIRDHFNAIARLHNDFVRFLHLNPEKKAQSLGHRLKKHILIELRQEAGDSFTGFDTPMVWRGDSTFPEVPPDGPGKDNYFIYAYPSEDTEIAWQYLIEMSFARISKGEAVFDVLADFRLMADILIQPFHQEAFNTINLVTSLLALTMGEHPVLLMDKELDKVSLSTLKHPEVLSKRLNNGALKVAHLAKNLREMGPTTRLAHPKHGKAVDTLVVATLKANDQDIEDIIEGLLPQYYDSVLKRAAKIGELTSPEPMEVTQ</sequence>
<dbReference type="Proteomes" id="UP000196573">
    <property type="component" value="Unassembled WGS sequence"/>
</dbReference>
<dbReference type="EMBL" id="FWPT01000015">
    <property type="protein sequence ID" value="SMA50738.1"/>
    <property type="molecule type" value="Genomic_DNA"/>
</dbReference>
<accession>A0A1X7ARL1</accession>
<reference evidence="2 3" key="1">
    <citation type="submission" date="2017-03" db="EMBL/GenBank/DDBJ databases">
        <authorList>
            <person name="Afonso C.L."/>
            <person name="Miller P.J."/>
            <person name="Scott M.A."/>
            <person name="Spackman E."/>
            <person name="Goraichik I."/>
            <person name="Dimitrov K.M."/>
            <person name="Suarez D.L."/>
            <person name="Swayne D.E."/>
        </authorList>
    </citation>
    <scope>NUCLEOTIDE SEQUENCE [LARGE SCALE GENOMIC DNA]</scope>
    <source>
        <strain evidence="2">SB41UT1</strain>
    </source>
</reference>
<evidence type="ECO:0000313" key="3">
    <source>
        <dbReference type="Proteomes" id="UP000196573"/>
    </source>
</evidence>
<evidence type="ECO:0000313" key="2">
    <source>
        <dbReference type="EMBL" id="SMA50738.1"/>
    </source>
</evidence>
<feature type="region of interest" description="Disordered" evidence="1">
    <location>
        <begin position="1"/>
        <end position="138"/>
    </location>
</feature>
<proteinExistence type="predicted"/>
<feature type="compositionally biased region" description="Basic and acidic residues" evidence="1">
    <location>
        <begin position="1"/>
        <end position="17"/>
    </location>
</feature>
<feature type="compositionally biased region" description="Polar residues" evidence="1">
    <location>
        <begin position="54"/>
        <end position="70"/>
    </location>
</feature>
<keyword evidence="3" id="KW-1185">Reference proteome</keyword>